<evidence type="ECO:0000313" key="2">
    <source>
        <dbReference type="EMBL" id="RPB21700.1"/>
    </source>
</evidence>
<gene>
    <name evidence="2" type="ORF">L211DRAFT_414662</name>
</gene>
<evidence type="ECO:0000256" key="1">
    <source>
        <dbReference type="SAM" id="MobiDB-lite"/>
    </source>
</evidence>
<proteinExistence type="predicted"/>
<evidence type="ECO:0000313" key="3">
    <source>
        <dbReference type="Proteomes" id="UP000267821"/>
    </source>
</evidence>
<dbReference type="OrthoDB" id="10607634at2759"/>
<name>A0A3N4LFP4_9PEZI</name>
<dbReference type="InParanoid" id="A0A3N4LFP4"/>
<dbReference type="AlphaFoldDB" id="A0A3N4LFP4"/>
<dbReference type="EMBL" id="ML121557">
    <property type="protein sequence ID" value="RPB21700.1"/>
    <property type="molecule type" value="Genomic_DNA"/>
</dbReference>
<feature type="compositionally biased region" description="Pro residues" evidence="1">
    <location>
        <begin position="88"/>
        <end position="106"/>
    </location>
</feature>
<dbReference type="Proteomes" id="UP000267821">
    <property type="component" value="Unassembled WGS sequence"/>
</dbReference>
<feature type="region of interest" description="Disordered" evidence="1">
    <location>
        <begin position="31"/>
        <end position="109"/>
    </location>
</feature>
<organism evidence="2 3">
    <name type="scientific">Terfezia boudieri ATCC MYA-4762</name>
    <dbReference type="NCBI Taxonomy" id="1051890"/>
    <lineage>
        <taxon>Eukaryota</taxon>
        <taxon>Fungi</taxon>
        <taxon>Dikarya</taxon>
        <taxon>Ascomycota</taxon>
        <taxon>Pezizomycotina</taxon>
        <taxon>Pezizomycetes</taxon>
        <taxon>Pezizales</taxon>
        <taxon>Pezizaceae</taxon>
        <taxon>Terfezia</taxon>
    </lineage>
</organism>
<sequence>MHNWYITFAGGPMVASQSLVVSRAPRVDFEEKTQLRPIDHSTWPGKGKRKDNPGKMDRVNPPLKTRIPVTDHPEPQHSTPNSKALRPTSPPPQLPSPQPPPPPPRALPGAVTTLLFSFCFYWRGV</sequence>
<keyword evidence="3" id="KW-1185">Reference proteome</keyword>
<accession>A0A3N4LFP4</accession>
<reference evidence="2 3" key="1">
    <citation type="journal article" date="2018" name="Nat. Ecol. Evol.">
        <title>Pezizomycetes genomes reveal the molecular basis of ectomycorrhizal truffle lifestyle.</title>
        <authorList>
            <person name="Murat C."/>
            <person name="Payen T."/>
            <person name="Noel B."/>
            <person name="Kuo A."/>
            <person name="Morin E."/>
            <person name="Chen J."/>
            <person name="Kohler A."/>
            <person name="Krizsan K."/>
            <person name="Balestrini R."/>
            <person name="Da Silva C."/>
            <person name="Montanini B."/>
            <person name="Hainaut M."/>
            <person name="Levati E."/>
            <person name="Barry K.W."/>
            <person name="Belfiori B."/>
            <person name="Cichocki N."/>
            <person name="Clum A."/>
            <person name="Dockter R.B."/>
            <person name="Fauchery L."/>
            <person name="Guy J."/>
            <person name="Iotti M."/>
            <person name="Le Tacon F."/>
            <person name="Lindquist E.A."/>
            <person name="Lipzen A."/>
            <person name="Malagnac F."/>
            <person name="Mello A."/>
            <person name="Molinier V."/>
            <person name="Miyauchi S."/>
            <person name="Poulain J."/>
            <person name="Riccioni C."/>
            <person name="Rubini A."/>
            <person name="Sitrit Y."/>
            <person name="Splivallo R."/>
            <person name="Traeger S."/>
            <person name="Wang M."/>
            <person name="Zifcakova L."/>
            <person name="Wipf D."/>
            <person name="Zambonelli A."/>
            <person name="Paolocci F."/>
            <person name="Nowrousian M."/>
            <person name="Ottonello S."/>
            <person name="Baldrian P."/>
            <person name="Spatafora J.W."/>
            <person name="Henrissat B."/>
            <person name="Nagy L.G."/>
            <person name="Aury J.M."/>
            <person name="Wincker P."/>
            <person name="Grigoriev I.V."/>
            <person name="Bonfante P."/>
            <person name="Martin F.M."/>
        </authorList>
    </citation>
    <scope>NUCLEOTIDE SEQUENCE [LARGE SCALE GENOMIC DNA]</scope>
    <source>
        <strain evidence="2 3">ATCC MYA-4762</strain>
    </source>
</reference>
<protein>
    <submittedName>
        <fullName evidence="2">Uncharacterized protein</fullName>
    </submittedName>
</protein>